<dbReference type="Proteomes" id="UP000068164">
    <property type="component" value="Unassembled WGS sequence"/>
</dbReference>
<evidence type="ECO:0000313" key="1">
    <source>
        <dbReference type="EMBL" id="KWV59178.1"/>
    </source>
</evidence>
<proteinExistence type="predicted"/>
<organism evidence="1 2">
    <name type="scientific">Rhizobium altiplani</name>
    <dbReference type="NCBI Taxonomy" id="1864509"/>
    <lineage>
        <taxon>Bacteria</taxon>
        <taxon>Pseudomonadati</taxon>
        <taxon>Pseudomonadota</taxon>
        <taxon>Alphaproteobacteria</taxon>
        <taxon>Hyphomicrobiales</taxon>
        <taxon>Rhizobiaceae</taxon>
        <taxon>Rhizobium/Agrobacterium group</taxon>
        <taxon>Rhizobium</taxon>
    </lineage>
</organism>
<keyword evidence="2" id="KW-1185">Reference proteome</keyword>
<dbReference type="RefSeq" id="WP_028748389.1">
    <property type="nucleotide sequence ID" value="NZ_LNCD01000014.1"/>
</dbReference>
<evidence type="ECO:0000313" key="2">
    <source>
        <dbReference type="Proteomes" id="UP000068164"/>
    </source>
</evidence>
<protein>
    <submittedName>
        <fullName evidence="1">Uncharacterized protein</fullName>
    </submittedName>
</protein>
<dbReference type="AlphaFoldDB" id="A0A109K1W7"/>
<dbReference type="OrthoDB" id="9890339at2"/>
<reference evidence="1 2" key="1">
    <citation type="submission" date="2015-11" db="EMBL/GenBank/DDBJ databases">
        <title>Draft Genome Sequence of the Strain BR 10423 (Rhizobium sp.) isolated from nodules of Mimosa pudica.</title>
        <authorList>
            <person name="Barauna A.C."/>
            <person name="Zilli J.E."/>
            <person name="Simoes-Araujo J.L."/>
            <person name="Reis V.M."/>
            <person name="James E.K."/>
            <person name="Reis F.B.Jr."/>
            <person name="Rouws L.F."/>
            <person name="Passos S.R."/>
            <person name="Gois S.R."/>
        </authorList>
    </citation>
    <scope>NUCLEOTIDE SEQUENCE [LARGE SCALE GENOMIC DNA]</scope>
    <source>
        <strain evidence="1 2">BR10423</strain>
    </source>
</reference>
<gene>
    <name evidence="1" type="ORF">AS026_29185</name>
</gene>
<accession>A0A109K1W7</accession>
<name>A0A109K1W7_9HYPH</name>
<dbReference type="EMBL" id="LNCD01000014">
    <property type="protein sequence ID" value="KWV59178.1"/>
    <property type="molecule type" value="Genomic_DNA"/>
</dbReference>
<comment type="caution">
    <text evidence="1">The sequence shown here is derived from an EMBL/GenBank/DDBJ whole genome shotgun (WGS) entry which is preliminary data.</text>
</comment>
<sequence length="226" mass="25764">MEEPRFPAYGEFALIYERSVDPQGLAPAAWRPTLPLSERESTWLQWRSETISIINRTLWPSWDTASNNWHAADESQMLGLTLADFDLFERLEATKILDTFPQTSTSAASIPSHRQYFTDEDTAKLGERYFFYDHTLPATQLDKLPSDLRAGLKDKAGSVSIQFKQIIQRPRAYQVAKLLGRPHTFELAITSMTSSMTSGHCFQGCFIAASIYEAWLTRGYIRTARK</sequence>